<organism evidence="1 2">
    <name type="scientific">Rhizoctonia solani</name>
    <dbReference type="NCBI Taxonomy" id="456999"/>
    <lineage>
        <taxon>Eukaryota</taxon>
        <taxon>Fungi</taxon>
        <taxon>Dikarya</taxon>
        <taxon>Basidiomycota</taxon>
        <taxon>Agaricomycotina</taxon>
        <taxon>Agaricomycetes</taxon>
        <taxon>Cantharellales</taxon>
        <taxon>Ceratobasidiaceae</taxon>
        <taxon>Rhizoctonia</taxon>
    </lineage>
</organism>
<dbReference type="GO" id="GO:0008237">
    <property type="term" value="F:metallopeptidase activity"/>
    <property type="evidence" value="ECO:0007669"/>
    <property type="project" value="InterPro"/>
</dbReference>
<dbReference type="OrthoDB" id="5945790at2759"/>
<accession>A0A8H7HLA2</accession>
<dbReference type="EMBL" id="JACYCD010000650">
    <property type="protein sequence ID" value="KAF8689765.1"/>
    <property type="molecule type" value="Genomic_DNA"/>
</dbReference>
<dbReference type="SUPFAM" id="SSF55486">
    <property type="entry name" value="Metalloproteases ('zincins'), catalytic domain"/>
    <property type="match status" value="1"/>
</dbReference>
<dbReference type="Proteomes" id="UP000602905">
    <property type="component" value="Unassembled WGS sequence"/>
</dbReference>
<protein>
    <submittedName>
        <fullName evidence="1">Peptidase M12A family</fullName>
    </submittedName>
</protein>
<dbReference type="AlphaFoldDB" id="A0A8H7HLA2"/>
<dbReference type="InterPro" id="IPR037221">
    <property type="entry name" value="H-type_lectin_dom_sf"/>
</dbReference>
<sequence>MAPESVHDNTASSDDGIQVCCQLVSGGQVTALMAHSDQTNKPEMVLGDVIDPPEPGNVTGHRVRRMALHRPGLWPNGMVLKVRILSEDEFVVREIKRYASQWSDEANVQFDFVREGDAHIRIAGEPNKYWSYVGTAALDFTQDQPTMNLGFDANTDHTQIRRHVLHEFGHALGAQHEHQTTGENQLNFDRNATCRYYTDLGHSAESVRINYLEKINDADHDTTAFDDLSIMLYQIPPQLIEDRRVLGWNTELSQNDKIAISIAYPRTANSIWSFPWNSKFPHTETYELEHQTARPQLAVCLVALRLENLSDAEDLRVEATVSSTTHSQVDLVISSDAEQGLVIASMLRVSSQDRTFQLGIVNWTDAMSNEVQVNFPRAFKIAPAVFLAIAGFKTIGAPYVAVELVPFLNRPESFKLKVRTSEDPSRILRECSIQWVAYLPDRDGIIAGDFHAEGAGSGNVRLNTRFARAPRLLSGITTLDMKSRTDDFLVTVEGVKDGQGGDWVLDQDSRDCSASWSVETKWEPSMGTFPSLSRKWALVSRALCAAAQPLRHSRSGTAAQPQMHVPAAGYPLSPADFVRPSASGALNPLPQSASSAGCSASAAPWEAVGQFLKR</sequence>
<feature type="non-terminal residue" evidence="1">
    <location>
        <position position="1"/>
    </location>
</feature>
<reference evidence="1" key="1">
    <citation type="submission" date="2020-09" db="EMBL/GenBank/DDBJ databases">
        <title>Comparative genome analyses of four rice-infecting Rhizoctonia solani isolates reveal extensive enrichment of homogalacturonan modification genes.</title>
        <authorList>
            <person name="Lee D.-Y."/>
            <person name="Jeon J."/>
            <person name="Kim K.-T."/>
            <person name="Cheong K."/>
            <person name="Song H."/>
            <person name="Choi G."/>
            <person name="Ko J."/>
            <person name="Opiyo S.O."/>
            <person name="Zuo S."/>
            <person name="Madhav S."/>
            <person name="Lee Y.-H."/>
            <person name="Wang G.-L."/>
        </authorList>
    </citation>
    <scope>NUCLEOTIDE SEQUENCE</scope>
    <source>
        <strain evidence="1">AG1-IA WGL</strain>
    </source>
</reference>
<evidence type="ECO:0000313" key="1">
    <source>
        <dbReference type="EMBL" id="KAF8689765.1"/>
    </source>
</evidence>
<dbReference type="Gene3D" id="3.40.390.10">
    <property type="entry name" value="Collagenase (Catalytic Domain)"/>
    <property type="match status" value="1"/>
</dbReference>
<dbReference type="Gene3D" id="2.60.40.2080">
    <property type="match status" value="1"/>
</dbReference>
<evidence type="ECO:0000313" key="2">
    <source>
        <dbReference type="Proteomes" id="UP000602905"/>
    </source>
</evidence>
<proteinExistence type="predicted"/>
<comment type="caution">
    <text evidence="1">The sequence shown here is derived from an EMBL/GenBank/DDBJ whole genome shotgun (WGS) entry which is preliminary data.</text>
</comment>
<name>A0A8H7HLA2_9AGAM</name>
<dbReference type="InterPro" id="IPR024079">
    <property type="entry name" value="MetalloPept_cat_dom_sf"/>
</dbReference>
<gene>
    <name evidence="1" type="ORF">RHS03_09037</name>
</gene>